<protein>
    <submittedName>
        <fullName evidence="2">Sulfatase-like hydrolase/transferase</fullName>
    </submittedName>
</protein>
<evidence type="ECO:0000313" key="2">
    <source>
        <dbReference type="EMBL" id="MFD2587363.1"/>
    </source>
</evidence>
<reference evidence="3" key="1">
    <citation type="journal article" date="2019" name="Int. J. Syst. Evol. Microbiol.">
        <title>The Global Catalogue of Microorganisms (GCM) 10K type strain sequencing project: providing services to taxonomists for standard genome sequencing and annotation.</title>
        <authorList>
            <consortium name="The Broad Institute Genomics Platform"/>
            <consortium name="The Broad Institute Genome Sequencing Center for Infectious Disease"/>
            <person name="Wu L."/>
            <person name="Ma J."/>
        </authorList>
    </citation>
    <scope>NUCLEOTIDE SEQUENCE [LARGE SCALE GENOMIC DNA]</scope>
    <source>
        <strain evidence="3">KCTC 52368</strain>
    </source>
</reference>
<proteinExistence type="predicted"/>
<feature type="domain" description="Sulfatase N-terminal" evidence="1">
    <location>
        <begin position="47"/>
        <end position="401"/>
    </location>
</feature>
<dbReference type="Gene3D" id="3.40.720.10">
    <property type="entry name" value="Alkaline Phosphatase, subunit A"/>
    <property type="match status" value="1"/>
</dbReference>
<evidence type="ECO:0000259" key="1">
    <source>
        <dbReference type="Pfam" id="PF00884"/>
    </source>
</evidence>
<organism evidence="2 3">
    <name type="scientific">Croceitalea marina</name>
    <dbReference type="NCBI Taxonomy" id="1775166"/>
    <lineage>
        <taxon>Bacteria</taxon>
        <taxon>Pseudomonadati</taxon>
        <taxon>Bacteroidota</taxon>
        <taxon>Flavobacteriia</taxon>
        <taxon>Flavobacteriales</taxon>
        <taxon>Flavobacteriaceae</taxon>
        <taxon>Croceitalea</taxon>
    </lineage>
</organism>
<dbReference type="SUPFAM" id="SSF53649">
    <property type="entry name" value="Alkaline phosphatase-like"/>
    <property type="match status" value="1"/>
</dbReference>
<dbReference type="InterPro" id="IPR000917">
    <property type="entry name" value="Sulfatase_N"/>
</dbReference>
<dbReference type="InterPro" id="IPR017850">
    <property type="entry name" value="Alkaline_phosphatase_core_sf"/>
</dbReference>
<dbReference type="InterPro" id="IPR052701">
    <property type="entry name" value="GAG_Ulvan_Degrading_Sulfatases"/>
</dbReference>
<dbReference type="RefSeq" id="WP_377766901.1">
    <property type="nucleotide sequence ID" value="NZ_JBHULB010000013.1"/>
</dbReference>
<accession>A0ABW5MYS5</accession>
<dbReference type="Proteomes" id="UP001597526">
    <property type="component" value="Unassembled WGS sequence"/>
</dbReference>
<dbReference type="PANTHER" id="PTHR43751:SF1">
    <property type="entry name" value="SULFATASE ATSG-RELATED"/>
    <property type="match status" value="1"/>
</dbReference>
<dbReference type="EMBL" id="JBHULB010000013">
    <property type="protein sequence ID" value="MFD2587363.1"/>
    <property type="molecule type" value="Genomic_DNA"/>
</dbReference>
<dbReference type="Pfam" id="PF00884">
    <property type="entry name" value="Sulfatase"/>
    <property type="match status" value="1"/>
</dbReference>
<comment type="caution">
    <text evidence="2">The sequence shown here is derived from an EMBL/GenBank/DDBJ whole genome shotgun (WGS) entry which is preliminary data.</text>
</comment>
<dbReference type="PANTHER" id="PTHR43751">
    <property type="entry name" value="SULFATASE"/>
    <property type="match status" value="1"/>
</dbReference>
<sequence length="577" mass="66158">MKQIKTTPIFKKLLMNIGMIKYRHFRNVLPLLFYLLGIVYLEAQERPNFVFILTDDQQYGLMGCTGNAIVQTPNLDKLASDGVLFTNAHITSAICTPSRASILTSQFERKHQINFNSGTSMPKEVWETTYPMLMRNSGYYTGWIGKNHVPIGEGGYRSGLMEQSFDYWYAGHGHLRFYPKEVHKIFKQAKNDTQAEIIGEGIEDFLSNEQKLEGVVKFMEQRPKQKPFVLSISFNLPHGAGTSTMQMKETDDSIYKTLYRDKTIPLPKNYIAKANIKTPKLPKEIHHADDRQQGYNYVDTPTGYRERYTRQLQAMTGIDRIVGRLRQLLKAHNLEKNTIIIFTSDHGLFMGQFGLGGKALCYEITTHVPLIIFDPKLKKSNRGRTSNALVQSIDLAPTLLSKSGIDIPQSYQGHDLSPLLKGKQNAVREYLYTENLWSTHFGNPRCESVQNKKWKYIRYYKNENFSAQEKIKTAEQIGIPTSSMLYKVHDPDIAIYRSYINGPLQGEIPAYEELYNLKTDPDETTNLAMTEANRSVLQKMRAVWKKEILYAKGKDLPQVLRYTSDSEAERAILIEPK</sequence>
<keyword evidence="3" id="KW-1185">Reference proteome</keyword>
<gene>
    <name evidence="2" type="ORF">ACFSQJ_10500</name>
</gene>
<name>A0ABW5MYS5_9FLAO</name>
<evidence type="ECO:0000313" key="3">
    <source>
        <dbReference type="Proteomes" id="UP001597526"/>
    </source>
</evidence>